<feature type="compositionally biased region" description="Low complexity" evidence="1">
    <location>
        <begin position="44"/>
        <end position="53"/>
    </location>
</feature>
<accession>A0A0R3SLV5</accession>
<organism evidence="2">
    <name type="scientific">Hymenolepis diminuta</name>
    <name type="common">Rat tapeworm</name>
    <dbReference type="NCBI Taxonomy" id="6216"/>
    <lineage>
        <taxon>Eukaryota</taxon>
        <taxon>Metazoa</taxon>
        <taxon>Spiralia</taxon>
        <taxon>Lophotrochozoa</taxon>
        <taxon>Platyhelminthes</taxon>
        <taxon>Cestoda</taxon>
        <taxon>Eucestoda</taxon>
        <taxon>Cyclophyllidea</taxon>
        <taxon>Hymenolepididae</taxon>
        <taxon>Hymenolepis</taxon>
    </lineage>
</organism>
<reference evidence="2" key="1">
    <citation type="submission" date="2017-02" db="UniProtKB">
        <authorList>
            <consortium name="WormBaseParasite"/>
        </authorList>
    </citation>
    <scope>IDENTIFICATION</scope>
</reference>
<protein>
    <submittedName>
        <fullName evidence="2">J domain-containing protein</fullName>
    </submittedName>
</protein>
<proteinExistence type="predicted"/>
<dbReference type="WBParaSite" id="HDID_0000592001-mRNA-1">
    <property type="protein sequence ID" value="HDID_0000592001-mRNA-1"/>
    <property type="gene ID" value="HDID_0000592001"/>
</dbReference>
<name>A0A0R3SLV5_HYMDI</name>
<sequence length="185" mass="21639">LFVSAFDDPGTSSGDFFEEIRKQYERRRREQTRSRFTEEVSRPSTSAGASAAEAARKADEFRRKHAEGLRKRGIAFSLPVNHTTSPSYEQYSKQWHTFLQSGESRAIPWPPIKVGDKDDLMRFVGENMIHLRQLQVDWHPDRFFARLPSSIQRTDSMRERVTALSQFFNNAVIEFREKNKKVRLE</sequence>
<feature type="compositionally biased region" description="Basic and acidic residues" evidence="1">
    <location>
        <begin position="18"/>
        <end position="41"/>
    </location>
</feature>
<evidence type="ECO:0000256" key="1">
    <source>
        <dbReference type="SAM" id="MobiDB-lite"/>
    </source>
</evidence>
<feature type="compositionally biased region" description="Basic and acidic residues" evidence="1">
    <location>
        <begin position="54"/>
        <end position="63"/>
    </location>
</feature>
<dbReference type="AlphaFoldDB" id="A0A0R3SLV5"/>
<feature type="region of interest" description="Disordered" evidence="1">
    <location>
        <begin position="1"/>
        <end position="63"/>
    </location>
</feature>
<evidence type="ECO:0000313" key="2">
    <source>
        <dbReference type="WBParaSite" id="HDID_0000592001-mRNA-1"/>
    </source>
</evidence>